<comment type="similarity">
    <text evidence="2">Belongs to the GSP I family.</text>
</comment>
<dbReference type="Proteomes" id="UP000323164">
    <property type="component" value="Unassembled WGS sequence"/>
</dbReference>
<organism evidence="10 11">
    <name type="scientific">Cognatilysobacter lacus</name>
    <dbReference type="NCBI Taxonomy" id="1643323"/>
    <lineage>
        <taxon>Bacteria</taxon>
        <taxon>Pseudomonadati</taxon>
        <taxon>Pseudomonadota</taxon>
        <taxon>Gammaproteobacteria</taxon>
        <taxon>Lysobacterales</taxon>
        <taxon>Lysobacteraceae</taxon>
        <taxon>Cognatilysobacter</taxon>
    </lineage>
</organism>
<evidence type="ECO:0000256" key="9">
    <source>
        <dbReference type="SAM" id="Phobius"/>
    </source>
</evidence>
<dbReference type="GO" id="GO:0015627">
    <property type="term" value="C:type II protein secretion system complex"/>
    <property type="evidence" value="ECO:0007669"/>
    <property type="project" value="InterPro"/>
</dbReference>
<dbReference type="NCBIfam" id="TIGR02532">
    <property type="entry name" value="IV_pilin_GFxxxE"/>
    <property type="match status" value="1"/>
</dbReference>
<keyword evidence="3" id="KW-1003">Cell membrane</keyword>
<dbReference type="PANTHER" id="PTHR38779:SF2">
    <property type="entry name" value="TYPE II SECRETION SYSTEM PROTEIN I-RELATED"/>
    <property type="match status" value="1"/>
</dbReference>
<keyword evidence="4" id="KW-0488">Methylation</keyword>
<evidence type="ECO:0000256" key="1">
    <source>
        <dbReference type="ARBA" id="ARBA00004377"/>
    </source>
</evidence>
<evidence type="ECO:0000313" key="10">
    <source>
        <dbReference type="EMBL" id="TZF91246.1"/>
    </source>
</evidence>
<keyword evidence="11" id="KW-1185">Reference proteome</keyword>
<dbReference type="OrthoDB" id="7864109at2"/>
<sequence>MAHRRSEAHPGGRGAVSRRYSRGYTLIEVVIAFAVLALALTLLLGTLTNSSRQVRWSADAGHAAMLSQSVLDRIDTEGALQEGDRDGDFEDRHYRWQLHVRRFEGPSTGQPVDPNAATLFALDLTMTWGDGGPREQLELHSLRLVPPGAQGPRT</sequence>
<keyword evidence="7 9" id="KW-1133">Transmembrane helix</keyword>
<dbReference type="AlphaFoldDB" id="A0A5D8Z9K4"/>
<dbReference type="InterPro" id="IPR010052">
    <property type="entry name" value="T2SS_protein-GspI"/>
</dbReference>
<gene>
    <name evidence="10" type="ORF">FW784_02265</name>
</gene>
<evidence type="ECO:0000313" key="11">
    <source>
        <dbReference type="Proteomes" id="UP000323164"/>
    </source>
</evidence>
<dbReference type="PANTHER" id="PTHR38779">
    <property type="entry name" value="TYPE II SECRETION SYSTEM PROTEIN I-RELATED"/>
    <property type="match status" value="1"/>
</dbReference>
<protein>
    <submittedName>
        <fullName evidence="10">Prepilin-type N-terminal cleavage/methylation domain-containing protein</fullName>
    </submittedName>
</protein>
<dbReference type="Pfam" id="PF07963">
    <property type="entry name" value="N_methyl"/>
    <property type="match status" value="1"/>
</dbReference>
<dbReference type="GO" id="GO:0015628">
    <property type="term" value="P:protein secretion by the type II secretion system"/>
    <property type="evidence" value="ECO:0007669"/>
    <property type="project" value="InterPro"/>
</dbReference>
<dbReference type="PROSITE" id="PS00409">
    <property type="entry name" value="PROKAR_NTER_METHYL"/>
    <property type="match status" value="1"/>
</dbReference>
<comment type="caution">
    <text evidence="10">The sequence shown here is derived from an EMBL/GenBank/DDBJ whole genome shotgun (WGS) entry which is preliminary data.</text>
</comment>
<evidence type="ECO:0000256" key="8">
    <source>
        <dbReference type="ARBA" id="ARBA00023136"/>
    </source>
</evidence>
<evidence type="ECO:0000256" key="4">
    <source>
        <dbReference type="ARBA" id="ARBA00022481"/>
    </source>
</evidence>
<evidence type="ECO:0000256" key="3">
    <source>
        <dbReference type="ARBA" id="ARBA00022475"/>
    </source>
</evidence>
<evidence type="ECO:0000256" key="5">
    <source>
        <dbReference type="ARBA" id="ARBA00022519"/>
    </source>
</evidence>
<dbReference type="GO" id="GO:0005886">
    <property type="term" value="C:plasma membrane"/>
    <property type="evidence" value="ECO:0007669"/>
    <property type="project" value="UniProtKB-SubCell"/>
</dbReference>
<keyword evidence="6 9" id="KW-0812">Transmembrane</keyword>
<keyword evidence="5" id="KW-0997">Cell inner membrane</keyword>
<proteinExistence type="inferred from homology"/>
<comment type="subcellular location">
    <subcellularLocation>
        <location evidence="1">Cell inner membrane</location>
        <topology evidence="1">Single-pass membrane protein</topology>
    </subcellularLocation>
</comment>
<evidence type="ECO:0000256" key="6">
    <source>
        <dbReference type="ARBA" id="ARBA00022692"/>
    </source>
</evidence>
<reference evidence="10 11" key="1">
    <citation type="submission" date="2019-08" db="EMBL/GenBank/DDBJ databases">
        <title>Draft genome sequence of Lysobacter sp. UKS-15.</title>
        <authorList>
            <person name="Im W.-T."/>
        </authorList>
    </citation>
    <scope>NUCLEOTIDE SEQUENCE [LARGE SCALE GENOMIC DNA]</scope>
    <source>
        <strain evidence="10 11">UKS-15</strain>
    </source>
</reference>
<name>A0A5D8Z9K4_9GAMM</name>
<evidence type="ECO:0000256" key="7">
    <source>
        <dbReference type="ARBA" id="ARBA00022989"/>
    </source>
</evidence>
<feature type="transmembrane region" description="Helical" evidence="9">
    <location>
        <begin position="26"/>
        <end position="47"/>
    </location>
</feature>
<accession>A0A5D8Z9K4</accession>
<dbReference type="InterPro" id="IPR012902">
    <property type="entry name" value="N_methyl_site"/>
</dbReference>
<keyword evidence="8 9" id="KW-0472">Membrane</keyword>
<evidence type="ECO:0000256" key="2">
    <source>
        <dbReference type="ARBA" id="ARBA00008358"/>
    </source>
</evidence>
<dbReference type="EMBL" id="VTRV01000013">
    <property type="protein sequence ID" value="TZF91246.1"/>
    <property type="molecule type" value="Genomic_DNA"/>
</dbReference>